<dbReference type="InterPro" id="IPR027385">
    <property type="entry name" value="Beta-barrel_OMP"/>
</dbReference>
<evidence type="ECO:0000313" key="4">
    <source>
        <dbReference type="EMBL" id="MBD8489717.1"/>
    </source>
</evidence>
<evidence type="ECO:0000256" key="1">
    <source>
        <dbReference type="ARBA" id="ARBA00022729"/>
    </source>
</evidence>
<protein>
    <submittedName>
        <fullName evidence="4">Outer membrane beta-barrel protein</fullName>
    </submittedName>
</protein>
<evidence type="ECO:0000259" key="3">
    <source>
        <dbReference type="Pfam" id="PF13505"/>
    </source>
</evidence>
<proteinExistence type="predicted"/>
<dbReference type="Pfam" id="PF13505">
    <property type="entry name" value="OMP_b-brl"/>
    <property type="match status" value="1"/>
</dbReference>
<reference evidence="4 5" key="1">
    <citation type="submission" date="2020-09" db="EMBL/GenBank/DDBJ databases">
        <title>Echinicola sp. CAU 1574 isolated from sand of Sido Beach.</title>
        <authorList>
            <person name="Kim W."/>
        </authorList>
    </citation>
    <scope>NUCLEOTIDE SEQUENCE [LARGE SCALE GENOMIC DNA]</scope>
    <source>
        <strain evidence="4 5">CAU 1574</strain>
    </source>
</reference>
<keyword evidence="5" id="KW-1185">Reference proteome</keyword>
<evidence type="ECO:0000313" key="5">
    <source>
        <dbReference type="Proteomes" id="UP000647133"/>
    </source>
</evidence>
<comment type="caution">
    <text evidence="4">The sequence shown here is derived from an EMBL/GenBank/DDBJ whole genome shotgun (WGS) entry which is preliminary data.</text>
</comment>
<name>A0ABR9ALQ4_9BACT</name>
<dbReference type="RefSeq" id="WP_192010603.1">
    <property type="nucleotide sequence ID" value="NZ_JACYTQ010000004.1"/>
</dbReference>
<accession>A0ABR9ALQ4</accession>
<sequence>MMKKLLLLSFFLIQTGLYAQEKGQWGFGIEFSVDKMDLAMERFHNNYLVTDGNVNGYGVDFDQFNFSLGLSSQYHIQKKLSLSSGILFSNKDFSGTYNCASCLTQFRLAYPEVVLVKQQFLTIPLSINYSLLTGRLRPVLTGGFRNNIEVKNDLEELSNGYFLEGFFGAGIYYALAEKLDAGIGYRYQTALSDLYKTDEFNLRSNSIFLQVSYSLR</sequence>
<dbReference type="SUPFAM" id="SSF56925">
    <property type="entry name" value="OMPA-like"/>
    <property type="match status" value="1"/>
</dbReference>
<feature type="chain" id="PRO_5045679768" evidence="2">
    <location>
        <begin position="20"/>
        <end position="216"/>
    </location>
</feature>
<feature type="domain" description="Outer membrane protein beta-barrel" evidence="3">
    <location>
        <begin position="45"/>
        <end position="203"/>
    </location>
</feature>
<feature type="signal peptide" evidence="2">
    <location>
        <begin position="1"/>
        <end position="19"/>
    </location>
</feature>
<dbReference type="EMBL" id="JACYTQ010000004">
    <property type="protein sequence ID" value="MBD8489717.1"/>
    <property type="molecule type" value="Genomic_DNA"/>
</dbReference>
<dbReference type="Proteomes" id="UP000647133">
    <property type="component" value="Unassembled WGS sequence"/>
</dbReference>
<organism evidence="4 5">
    <name type="scientific">Echinicola arenosa</name>
    <dbReference type="NCBI Taxonomy" id="2774144"/>
    <lineage>
        <taxon>Bacteria</taxon>
        <taxon>Pseudomonadati</taxon>
        <taxon>Bacteroidota</taxon>
        <taxon>Cytophagia</taxon>
        <taxon>Cytophagales</taxon>
        <taxon>Cyclobacteriaceae</taxon>
        <taxon>Echinicola</taxon>
    </lineage>
</organism>
<gene>
    <name evidence="4" type="ORF">IFO69_13250</name>
</gene>
<evidence type="ECO:0000256" key="2">
    <source>
        <dbReference type="SAM" id="SignalP"/>
    </source>
</evidence>
<keyword evidence="1 2" id="KW-0732">Signal</keyword>
<dbReference type="InterPro" id="IPR011250">
    <property type="entry name" value="OMP/PagP_B-barrel"/>
</dbReference>